<keyword evidence="2" id="KW-0472">Membrane</keyword>
<evidence type="ECO:0008006" key="5">
    <source>
        <dbReference type="Google" id="ProtNLM"/>
    </source>
</evidence>
<protein>
    <recommendedName>
        <fullName evidence="5">DUF4229 domain-containing protein</fullName>
    </recommendedName>
</protein>
<dbReference type="RefSeq" id="WP_241038697.1">
    <property type="nucleotide sequence ID" value="NZ_BAAAJF010000001.1"/>
</dbReference>
<keyword evidence="2" id="KW-0812">Transmembrane</keyword>
<evidence type="ECO:0000256" key="2">
    <source>
        <dbReference type="SAM" id="Phobius"/>
    </source>
</evidence>
<gene>
    <name evidence="3" type="ORF">MMF94_20350</name>
</gene>
<evidence type="ECO:0000313" key="4">
    <source>
        <dbReference type="Proteomes" id="UP001299970"/>
    </source>
</evidence>
<evidence type="ECO:0000256" key="1">
    <source>
        <dbReference type="SAM" id="MobiDB-lite"/>
    </source>
</evidence>
<feature type="region of interest" description="Disordered" evidence="1">
    <location>
        <begin position="66"/>
        <end position="91"/>
    </location>
</feature>
<comment type="caution">
    <text evidence="3">The sequence shown here is derived from an EMBL/GenBank/DDBJ whole genome shotgun (WGS) entry which is preliminary data.</text>
</comment>
<proteinExistence type="predicted"/>
<evidence type="ECO:0000313" key="3">
    <source>
        <dbReference type="EMBL" id="MCH6168045.1"/>
    </source>
</evidence>
<keyword evidence="4" id="KW-1185">Reference proteome</keyword>
<name>A0ABS9THN5_9PSEU</name>
<dbReference type="EMBL" id="JAKXMK010000017">
    <property type="protein sequence ID" value="MCH6168045.1"/>
    <property type="molecule type" value="Genomic_DNA"/>
</dbReference>
<feature type="transmembrane region" description="Helical" evidence="2">
    <location>
        <begin position="12"/>
        <end position="40"/>
    </location>
</feature>
<reference evidence="3 4" key="1">
    <citation type="submission" date="2022-03" db="EMBL/GenBank/DDBJ databases">
        <title>Pseudonocardia alaer sp. nov., a novel actinomycete isolated from reed forest soil.</title>
        <authorList>
            <person name="Wang L."/>
        </authorList>
    </citation>
    <scope>NUCLEOTIDE SEQUENCE [LARGE SCALE GENOMIC DNA]</scope>
    <source>
        <strain evidence="3 4">Y-16303</strain>
    </source>
</reference>
<sequence>MPRDPIRELRDVFGMACFTGFVLWLWPTIAVVVVAVLISAAAHDRRARRRGHVLRSDAAAVVRRTRRHIRDAQRRDPFDKNLRRGYTPPDP</sequence>
<dbReference type="Proteomes" id="UP001299970">
    <property type="component" value="Unassembled WGS sequence"/>
</dbReference>
<accession>A0ABS9THN5</accession>
<organism evidence="3 4">
    <name type="scientific">Pseudonocardia alaniniphila</name>
    <dbReference type="NCBI Taxonomy" id="75291"/>
    <lineage>
        <taxon>Bacteria</taxon>
        <taxon>Bacillati</taxon>
        <taxon>Actinomycetota</taxon>
        <taxon>Actinomycetes</taxon>
        <taxon>Pseudonocardiales</taxon>
        <taxon>Pseudonocardiaceae</taxon>
        <taxon>Pseudonocardia</taxon>
    </lineage>
</organism>
<keyword evidence="2" id="KW-1133">Transmembrane helix</keyword>
<feature type="compositionally biased region" description="Basic and acidic residues" evidence="1">
    <location>
        <begin position="70"/>
        <end position="82"/>
    </location>
</feature>